<evidence type="ECO:0000259" key="7">
    <source>
        <dbReference type="PROSITE" id="PS50157"/>
    </source>
</evidence>
<dbReference type="AlphaFoldDB" id="A0A8S1F825"/>
<feature type="compositionally biased region" description="Low complexity" evidence="6">
    <location>
        <begin position="108"/>
        <end position="126"/>
    </location>
</feature>
<feature type="compositionally biased region" description="Low complexity" evidence="6">
    <location>
        <begin position="376"/>
        <end position="387"/>
    </location>
</feature>
<name>A0A8S1F825_9PELO</name>
<feature type="compositionally biased region" description="Polar residues" evidence="6">
    <location>
        <begin position="406"/>
        <end position="415"/>
    </location>
</feature>
<evidence type="ECO:0000256" key="1">
    <source>
        <dbReference type="ARBA" id="ARBA00022723"/>
    </source>
</evidence>
<proteinExistence type="predicted"/>
<feature type="region of interest" description="Disordered" evidence="6">
    <location>
        <begin position="463"/>
        <end position="522"/>
    </location>
</feature>
<feature type="compositionally biased region" description="Low complexity" evidence="6">
    <location>
        <begin position="469"/>
        <end position="513"/>
    </location>
</feature>
<feature type="region of interest" description="Disordered" evidence="6">
    <location>
        <begin position="548"/>
        <end position="672"/>
    </location>
</feature>
<dbReference type="PROSITE" id="PS50157">
    <property type="entry name" value="ZINC_FINGER_C2H2_2"/>
    <property type="match status" value="2"/>
</dbReference>
<dbReference type="EMBL" id="CADEPM010000009">
    <property type="protein sequence ID" value="CAB3409982.1"/>
    <property type="molecule type" value="Genomic_DNA"/>
</dbReference>
<feature type="region of interest" description="Disordered" evidence="6">
    <location>
        <begin position="329"/>
        <end position="353"/>
    </location>
</feature>
<dbReference type="InterPro" id="IPR051580">
    <property type="entry name" value="ZnF-Chromatin_assoc"/>
</dbReference>
<dbReference type="GO" id="GO:0008270">
    <property type="term" value="F:zinc ion binding"/>
    <property type="evidence" value="ECO:0007669"/>
    <property type="project" value="UniProtKB-KW"/>
</dbReference>
<keyword evidence="4" id="KW-0862">Zinc</keyword>
<dbReference type="PANTHER" id="PTHR23057:SF0">
    <property type="entry name" value="JUXTAPOSED WITH ANOTHER ZINC FINGER PROTEIN 1"/>
    <property type="match status" value="1"/>
</dbReference>
<keyword evidence="1" id="KW-0479">Metal-binding</keyword>
<dbReference type="OrthoDB" id="5863628at2759"/>
<dbReference type="GO" id="GO:0005634">
    <property type="term" value="C:nucleus"/>
    <property type="evidence" value="ECO:0007669"/>
    <property type="project" value="TreeGrafter"/>
</dbReference>
<evidence type="ECO:0000313" key="9">
    <source>
        <dbReference type="Proteomes" id="UP000494206"/>
    </source>
</evidence>
<reference evidence="8 9" key="1">
    <citation type="submission" date="2020-04" db="EMBL/GenBank/DDBJ databases">
        <authorList>
            <person name="Laetsch R D."/>
            <person name="Stevens L."/>
            <person name="Kumar S."/>
            <person name="Blaxter L. M."/>
        </authorList>
    </citation>
    <scope>NUCLEOTIDE SEQUENCE [LARGE SCALE GENOMIC DNA]</scope>
</reference>
<evidence type="ECO:0000256" key="6">
    <source>
        <dbReference type="SAM" id="MobiDB-lite"/>
    </source>
</evidence>
<dbReference type="InterPro" id="IPR036236">
    <property type="entry name" value="Znf_C2H2_sf"/>
</dbReference>
<feature type="region of interest" description="Disordered" evidence="6">
    <location>
        <begin position="376"/>
        <end position="437"/>
    </location>
</feature>
<evidence type="ECO:0000256" key="3">
    <source>
        <dbReference type="ARBA" id="ARBA00022771"/>
    </source>
</evidence>
<feature type="compositionally biased region" description="Polar residues" evidence="6">
    <location>
        <begin position="424"/>
        <end position="437"/>
    </location>
</feature>
<dbReference type="PANTHER" id="PTHR23057">
    <property type="entry name" value="JUXTAPOSED WITH ANOTHER ZINC FINGER PROTEIN 1"/>
    <property type="match status" value="1"/>
</dbReference>
<keyword evidence="3 5" id="KW-0863">Zinc-finger</keyword>
<feature type="region of interest" description="Disordered" evidence="6">
    <location>
        <begin position="105"/>
        <end position="136"/>
    </location>
</feature>
<feature type="domain" description="C2H2-type" evidence="7">
    <location>
        <begin position="288"/>
        <end position="316"/>
    </location>
</feature>
<gene>
    <name evidence="8" type="ORF">CBOVIS_LOCUS11564</name>
</gene>
<comment type="caution">
    <text evidence="8">The sequence shown here is derived from an EMBL/GenBank/DDBJ whole genome shotgun (WGS) entry which is preliminary data.</text>
</comment>
<dbReference type="SUPFAM" id="SSF57667">
    <property type="entry name" value="beta-beta-alpha zinc fingers"/>
    <property type="match status" value="1"/>
</dbReference>
<accession>A0A8S1F825</accession>
<organism evidence="8 9">
    <name type="scientific">Caenorhabditis bovis</name>
    <dbReference type="NCBI Taxonomy" id="2654633"/>
    <lineage>
        <taxon>Eukaryota</taxon>
        <taxon>Metazoa</taxon>
        <taxon>Ecdysozoa</taxon>
        <taxon>Nematoda</taxon>
        <taxon>Chromadorea</taxon>
        <taxon>Rhabditida</taxon>
        <taxon>Rhabditina</taxon>
        <taxon>Rhabditomorpha</taxon>
        <taxon>Rhabditoidea</taxon>
        <taxon>Rhabditidae</taxon>
        <taxon>Peloderinae</taxon>
        <taxon>Caenorhabditis</taxon>
    </lineage>
</organism>
<feature type="domain" description="C2H2-type" evidence="7">
    <location>
        <begin position="171"/>
        <end position="196"/>
    </location>
</feature>
<feature type="compositionally biased region" description="Polar residues" evidence="6">
    <location>
        <begin position="663"/>
        <end position="672"/>
    </location>
</feature>
<sequence length="672" mass="75533">MSLCLLQVNQCSFANCGLHFANKYDLIAHVEYTHIPLIEEDMKRKTLQSSNGTTEEKSTAAANMPLSIMSRVFRTAYRPNPIRPEPLKVSFNHYKRRILKEQAALRMQQQQQAQQHQQQQQQQHQQQHQHHQQSYHQMRFANHGHHDEEPKRTINEHDIEECHPNDPETRYRCHLVDCQKRYKNYIGLRIHMKTSHNITIGEEVHNSGGNDDGRNLQKMQNNVNIQQPSIQIQGVSDGGALANSLQISAGSALVAAMNNASGPLQLTPNTPIGQVVGLTTMSSPSKPHKCTHCNKRYKTHTGLANHLMTTHQKHSPTPAVVEQLISHVRMQHRQQEQPGTNGQLNQPSPQQRSLNMPVSLAVTTPAVQQQLQQNQNFNTGNNNASNNGPSQSVPIPGSGPHHVRSFTVTTTSQPLRFSGPHMPTTLSTQTRPSTMPNQIRNVEGTYTVVQHGNKNVVVEQKGALSMQHSQGTPQSIQPQQQGTPHTVNQYQQQQGPVQHAQQPVQQLQQNPQQLATSQSIQLPQQQESVESIQQPQLQQQLIQQGQSQTVQQQSQQNAQPLPKGPSQSMQQQLQPQQEPSPQTFQQQQQPMPLGPSQTPQLLPQQSVQQKLQPLVQQLPQAQPQQQLLQSQPQQEQLPPQPQIQQLQQSQQDPQPQQIDQQQIAASQSFANS</sequence>
<keyword evidence="2" id="KW-0677">Repeat</keyword>
<keyword evidence="9" id="KW-1185">Reference proteome</keyword>
<dbReference type="Proteomes" id="UP000494206">
    <property type="component" value="Unassembled WGS sequence"/>
</dbReference>
<evidence type="ECO:0000256" key="4">
    <source>
        <dbReference type="ARBA" id="ARBA00022833"/>
    </source>
</evidence>
<evidence type="ECO:0000256" key="2">
    <source>
        <dbReference type="ARBA" id="ARBA00022737"/>
    </source>
</evidence>
<feature type="compositionally biased region" description="Polar residues" evidence="6">
    <location>
        <begin position="336"/>
        <end position="353"/>
    </location>
</feature>
<dbReference type="SMART" id="SM00355">
    <property type="entry name" value="ZnF_C2H2"/>
    <property type="match status" value="3"/>
</dbReference>
<evidence type="ECO:0000256" key="5">
    <source>
        <dbReference type="PROSITE-ProRule" id="PRU00042"/>
    </source>
</evidence>
<dbReference type="InterPro" id="IPR013087">
    <property type="entry name" value="Znf_C2H2_type"/>
</dbReference>
<dbReference type="PROSITE" id="PS00028">
    <property type="entry name" value="ZINC_FINGER_C2H2_1"/>
    <property type="match status" value="3"/>
</dbReference>
<evidence type="ECO:0000313" key="8">
    <source>
        <dbReference type="EMBL" id="CAB3409982.1"/>
    </source>
</evidence>
<protein>
    <recommendedName>
        <fullName evidence="7">C2H2-type domain-containing protein</fullName>
    </recommendedName>
</protein>
<feature type="compositionally biased region" description="Low complexity" evidence="6">
    <location>
        <begin position="548"/>
        <end position="662"/>
    </location>
</feature>